<dbReference type="Proteomes" id="UP000515150">
    <property type="component" value="Chromosome 6"/>
</dbReference>
<dbReference type="SUPFAM" id="SSF56436">
    <property type="entry name" value="C-type lectin-like"/>
    <property type="match status" value="1"/>
</dbReference>
<dbReference type="PANTHER" id="PTHR24637">
    <property type="entry name" value="COLLAGEN"/>
    <property type="match status" value="1"/>
</dbReference>
<dbReference type="RefSeq" id="XP_029009733.1">
    <property type="nucleotide sequence ID" value="XM_029153900.2"/>
</dbReference>
<feature type="compositionally biased region" description="Low complexity" evidence="1">
    <location>
        <begin position="63"/>
        <end position="73"/>
    </location>
</feature>
<dbReference type="PANTHER" id="PTHR24637:SF377">
    <property type="entry name" value="COLLAGEN TYPE IX ALPHA 1 CHAIN"/>
    <property type="match status" value="1"/>
</dbReference>
<dbReference type="GeneID" id="114857424"/>
<evidence type="ECO:0000256" key="1">
    <source>
        <dbReference type="SAM" id="MobiDB-lite"/>
    </source>
</evidence>
<dbReference type="FunFam" id="3.10.100.10:FF:000125">
    <property type="entry name" value="Mannan-binding lectin H3"/>
    <property type="match status" value="1"/>
</dbReference>
<dbReference type="InterPro" id="IPR016186">
    <property type="entry name" value="C-type_lectin-like/link_sf"/>
</dbReference>
<proteinExistence type="predicted"/>
<dbReference type="Gene3D" id="3.10.100.10">
    <property type="entry name" value="Mannose-Binding Protein A, subunit A"/>
    <property type="match status" value="1"/>
</dbReference>
<reference evidence="4" key="1">
    <citation type="submission" date="2025-08" db="UniProtKB">
        <authorList>
            <consortium name="RefSeq"/>
        </authorList>
    </citation>
    <scope>IDENTIFICATION</scope>
</reference>
<accession>A0A6P7MTS7</accession>
<dbReference type="AlphaFoldDB" id="A0A6P7MTS7"/>
<dbReference type="SMART" id="SM00034">
    <property type="entry name" value="CLECT"/>
    <property type="match status" value="1"/>
</dbReference>
<protein>
    <submittedName>
        <fullName evidence="4">Pulmonary surfactant-associated protein D-like</fullName>
    </submittedName>
</protein>
<feature type="compositionally biased region" description="Pro residues" evidence="1">
    <location>
        <begin position="30"/>
        <end position="40"/>
    </location>
</feature>
<dbReference type="InterPro" id="IPR001304">
    <property type="entry name" value="C-type_lectin-like"/>
</dbReference>
<name>A0A6P7MTS7_BETSP</name>
<dbReference type="OrthoDB" id="10255512at2759"/>
<dbReference type="InterPro" id="IPR008160">
    <property type="entry name" value="Collagen"/>
</dbReference>
<feature type="chain" id="PRO_5043456305" evidence="2">
    <location>
        <begin position="20"/>
        <end position="261"/>
    </location>
</feature>
<feature type="signal peptide" evidence="2">
    <location>
        <begin position="1"/>
        <end position="19"/>
    </location>
</feature>
<feature type="compositionally biased region" description="Low complexity" evidence="1">
    <location>
        <begin position="42"/>
        <end position="51"/>
    </location>
</feature>
<sequence length="261" mass="27872">MRLCLLLCILCVIAAIGYSQHSDKIEVPGPLGPPGPPGPQGEPGAQGFPGDPGIPGAPGPLGAPGARGFPGAPGEKGEPGTRGPVGSAGVRGFPGERGRPGLPGPVAMCERDLITPLYQDLEPLKEAVAKLDLVTTYDFVKRVGQKYFVSHRETGSFSGAVEFCSSQGLELALPQNEDENNMLTRVFGETVKTAWISVNHMKSEGDFTTDVKNRPLVFTKWAEEQPERSIQDTGCSLLSENGRWRVTRDCSQKAFIVCQVQ</sequence>
<gene>
    <name evidence="4" type="primary">LOC114857424</name>
</gene>
<dbReference type="InterPro" id="IPR016187">
    <property type="entry name" value="CTDL_fold"/>
</dbReference>
<dbReference type="Pfam" id="PF00059">
    <property type="entry name" value="Lectin_C"/>
    <property type="match status" value="1"/>
</dbReference>
<feature type="region of interest" description="Disordered" evidence="1">
    <location>
        <begin position="27"/>
        <end position="103"/>
    </location>
</feature>
<organism evidence="3 4">
    <name type="scientific">Betta splendens</name>
    <name type="common">Siamese fighting fish</name>
    <dbReference type="NCBI Taxonomy" id="158456"/>
    <lineage>
        <taxon>Eukaryota</taxon>
        <taxon>Metazoa</taxon>
        <taxon>Chordata</taxon>
        <taxon>Craniata</taxon>
        <taxon>Vertebrata</taxon>
        <taxon>Euteleostomi</taxon>
        <taxon>Actinopterygii</taxon>
        <taxon>Neopterygii</taxon>
        <taxon>Teleostei</taxon>
        <taxon>Neoteleostei</taxon>
        <taxon>Acanthomorphata</taxon>
        <taxon>Anabantaria</taxon>
        <taxon>Anabantiformes</taxon>
        <taxon>Anabantoidei</taxon>
        <taxon>Osphronemidae</taxon>
        <taxon>Betta</taxon>
    </lineage>
</organism>
<dbReference type="Pfam" id="PF01391">
    <property type="entry name" value="Collagen"/>
    <property type="match status" value="1"/>
</dbReference>
<evidence type="ECO:0000313" key="4">
    <source>
        <dbReference type="RefSeq" id="XP_029009733.1"/>
    </source>
</evidence>
<evidence type="ECO:0000256" key="2">
    <source>
        <dbReference type="SAM" id="SignalP"/>
    </source>
</evidence>
<dbReference type="KEGG" id="bspl:114857424"/>
<keyword evidence="3" id="KW-1185">Reference proteome</keyword>
<dbReference type="PROSITE" id="PS50041">
    <property type="entry name" value="C_TYPE_LECTIN_2"/>
    <property type="match status" value="1"/>
</dbReference>
<evidence type="ECO:0000313" key="3">
    <source>
        <dbReference type="Proteomes" id="UP000515150"/>
    </source>
</evidence>
<keyword evidence="2" id="KW-0732">Signal</keyword>